<protein>
    <submittedName>
        <fullName evidence="1">Uncharacterized protein</fullName>
    </submittedName>
</protein>
<sequence>MIHQHSVSTQMPSSPRFDGGNQASWCAGIGIGVDYLLRGIYIFGERDWSKDGGFINFVSHQFNLKANLPRRSGRYRRRITVPA</sequence>
<organism evidence="1 2">
    <name type="scientific">Floridaenema aerugineum BLCC-F46</name>
    <dbReference type="NCBI Taxonomy" id="3153654"/>
    <lineage>
        <taxon>Bacteria</taxon>
        <taxon>Bacillati</taxon>
        <taxon>Cyanobacteriota</taxon>
        <taxon>Cyanophyceae</taxon>
        <taxon>Oscillatoriophycideae</taxon>
        <taxon>Aerosakkonematales</taxon>
        <taxon>Aerosakkonemataceae</taxon>
        <taxon>Floridanema</taxon>
        <taxon>Floridanema aerugineum</taxon>
    </lineage>
</organism>
<gene>
    <name evidence="1" type="ORF">ACE1CC_12460</name>
</gene>
<comment type="caution">
    <text evidence="1">The sequence shown here is derived from an EMBL/GenBank/DDBJ whole genome shotgun (WGS) entry which is preliminary data.</text>
</comment>
<dbReference type="EMBL" id="JBHFNQ010000095">
    <property type="protein sequence ID" value="MFB2877657.1"/>
    <property type="molecule type" value="Genomic_DNA"/>
</dbReference>
<reference evidence="1 2" key="1">
    <citation type="submission" date="2024-09" db="EMBL/GenBank/DDBJ databases">
        <title>Floridaenema gen nov. (Aerosakkonemataceae, Aerosakkonematales ord. nov., Cyanobacteria) from benthic tropical and subtropical fresh waters, with the description of four new species.</title>
        <authorList>
            <person name="Moretto J.A."/>
            <person name="Berthold D.E."/>
            <person name="Lefler F.W."/>
            <person name="Huang I.-S."/>
            <person name="Laughinghouse H. IV."/>
        </authorList>
    </citation>
    <scope>NUCLEOTIDE SEQUENCE [LARGE SCALE GENOMIC DNA]</scope>
    <source>
        <strain evidence="1 2">BLCC-F46</strain>
    </source>
</reference>
<dbReference type="Proteomes" id="UP001576774">
    <property type="component" value="Unassembled WGS sequence"/>
</dbReference>
<evidence type="ECO:0000313" key="2">
    <source>
        <dbReference type="Proteomes" id="UP001576774"/>
    </source>
</evidence>
<evidence type="ECO:0000313" key="1">
    <source>
        <dbReference type="EMBL" id="MFB2877657.1"/>
    </source>
</evidence>
<name>A0ABV4X4F5_9CYAN</name>
<keyword evidence="2" id="KW-1185">Reference proteome</keyword>
<proteinExistence type="predicted"/>
<accession>A0ABV4X4F5</accession>